<reference evidence="2 3" key="1">
    <citation type="journal article" date="2010" name="Science">
        <title>Genomic comparison of the ants Camponotus floridanus and Harpegnathos saltator.</title>
        <authorList>
            <person name="Bonasio R."/>
            <person name="Zhang G."/>
            <person name="Ye C."/>
            <person name="Mutti N.S."/>
            <person name="Fang X."/>
            <person name="Qin N."/>
            <person name="Donahue G."/>
            <person name="Yang P."/>
            <person name="Li Q."/>
            <person name="Li C."/>
            <person name="Zhang P."/>
            <person name="Huang Z."/>
            <person name="Berger S.L."/>
            <person name="Reinberg D."/>
            <person name="Wang J."/>
            <person name="Liebig J."/>
        </authorList>
    </citation>
    <scope>NUCLEOTIDE SEQUENCE [LARGE SCALE GENOMIC DNA]</scope>
    <source>
        <strain evidence="3">C129</strain>
    </source>
</reference>
<dbReference type="AlphaFoldDB" id="E2A2Z4"/>
<gene>
    <name evidence="2" type="ORF">EAG_12847</name>
</gene>
<feature type="compositionally biased region" description="Basic and acidic residues" evidence="1">
    <location>
        <begin position="418"/>
        <end position="431"/>
    </location>
</feature>
<feature type="compositionally biased region" description="Polar residues" evidence="1">
    <location>
        <begin position="241"/>
        <end position="251"/>
    </location>
</feature>
<evidence type="ECO:0000256" key="1">
    <source>
        <dbReference type="SAM" id="MobiDB-lite"/>
    </source>
</evidence>
<dbReference type="OMA" id="EGSKKWC"/>
<name>E2A2Z4_CAMFO</name>
<evidence type="ECO:0000313" key="2">
    <source>
        <dbReference type="EMBL" id="EFN72202.1"/>
    </source>
</evidence>
<evidence type="ECO:0000313" key="3">
    <source>
        <dbReference type="Proteomes" id="UP000000311"/>
    </source>
</evidence>
<sequence>MGKTPKKAAPGGDERNLYVRRLKATTAPSRASESSLHERQRESESFNRPKLTGVQKKIPAGSGKNFKSKLRPPTKGGFNQASKQLKLSMKNPEAKTADMQLESEEAEVKLNVSIQKENIKEENGNNKVEVEESIAEKEHVDNTEQTSSKLQASTKTIQEVIPVGSKTIPQEKEGVLLENVNIEIKEMEEENDIKLTFDVESSSTKNGEEKLSDKRPKDDSPEEVLKDQLKNGTNEKEEIQSEAQTDTTESYSVDIVESTTSELSETSESISQSDTQKDKEKIDDIITNEASVSYDSSALKDSYMLKDVHVMLVRSDCVKDNSKLFDVSNMESTPSQLSKNLSFGKTLRNISGRHSIGRARSILRDRISPNSSLFVNTSDMSIGQDEGIEPKVLHYSSLLSDTFPRNGSPLDRKRKIEKRNWDSAKKQKTDEESSLNTSINLVKGFVKPMLISTPKSTPYKFESTKLDISGIKDDDNKITTEESTKKWCVIIIYVQKTFTGYPEDIQSSKDVFWILSGCLLDMHAMWIIVCKDAEIAKILRNLNG</sequence>
<keyword evidence="3" id="KW-1185">Reference proteome</keyword>
<dbReference type="InParanoid" id="E2A2Z4"/>
<feature type="region of interest" description="Disordered" evidence="1">
    <location>
        <begin position="186"/>
        <end position="282"/>
    </location>
</feature>
<dbReference type="EMBL" id="GL436239">
    <property type="protein sequence ID" value="EFN72202.1"/>
    <property type="molecule type" value="Genomic_DNA"/>
</dbReference>
<proteinExistence type="predicted"/>
<organism evidence="3">
    <name type="scientific">Camponotus floridanus</name>
    <name type="common">Florida carpenter ant</name>
    <dbReference type="NCBI Taxonomy" id="104421"/>
    <lineage>
        <taxon>Eukaryota</taxon>
        <taxon>Metazoa</taxon>
        <taxon>Ecdysozoa</taxon>
        <taxon>Arthropoda</taxon>
        <taxon>Hexapoda</taxon>
        <taxon>Insecta</taxon>
        <taxon>Pterygota</taxon>
        <taxon>Neoptera</taxon>
        <taxon>Endopterygota</taxon>
        <taxon>Hymenoptera</taxon>
        <taxon>Apocrita</taxon>
        <taxon>Aculeata</taxon>
        <taxon>Formicoidea</taxon>
        <taxon>Formicidae</taxon>
        <taxon>Formicinae</taxon>
        <taxon>Camponotus</taxon>
    </lineage>
</organism>
<feature type="region of interest" description="Disordered" evidence="1">
    <location>
        <begin position="23"/>
        <end position="81"/>
    </location>
</feature>
<dbReference type="OrthoDB" id="7688110at2759"/>
<feature type="region of interest" description="Disordered" evidence="1">
    <location>
        <begin position="404"/>
        <end position="432"/>
    </location>
</feature>
<protein>
    <submittedName>
        <fullName evidence="2">Uncharacterized protein</fullName>
    </submittedName>
</protein>
<accession>E2A2Z4</accession>
<dbReference type="Proteomes" id="UP000000311">
    <property type="component" value="Unassembled WGS sequence"/>
</dbReference>
<feature type="compositionally biased region" description="Low complexity" evidence="1">
    <location>
        <begin position="257"/>
        <end position="274"/>
    </location>
</feature>
<feature type="compositionally biased region" description="Basic and acidic residues" evidence="1">
    <location>
        <begin position="35"/>
        <end position="47"/>
    </location>
</feature>
<feature type="compositionally biased region" description="Basic and acidic residues" evidence="1">
    <location>
        <begin position="206"/>
        <end position="239"/>
    </location>
</feature>